<accession>A0ABS5VX40</accession>
<dbReference type="CDD" id="cd12797">
    <property type="entry name" value="M23_peptidase"/>
    <property type="match status" value="1"/>
</dbReference>
<comment type="caution">
    <text evidence="3">The sequence shown here is derived from an EMBL/GenBank/DDBJ whole genome shotgun (WGS) entry which is preliminary data.</text>
</comment>
<sequence>MKLIASLMILVSSTVSYCQTYKQSLSIHIPFAPQRFKMDNKHYVCYELHITNFSLQKVKLQEIVVSVRDSKTTFFKGDADELSKRFQKVGTHVKDSVLVMKPGGSGVLYLEIEVPEIKDAFVLQHQISLSLYAESGDEKEVINGIELEVPKEKAISIGPPLKGGLWTAIHHPSWERGHRRVIYTLGGKARIPGRYAIDFVKVNDEGLTTSGEADHVDSWLGYGAEVLAVADGVVSSVNKSFPEVDKLSEHPAYGATKATGNYVSIKIGKGVYAFYEHLKPNSISVKAGQKVKKGDMIALLGFTGQTTNPHLHFHMASNDSPLGAEGIPYVFDSFNHVGVYDELDNLGKKKWISNSNSNSLRREERPVPNSVVEFK</sequence>
<dbReference type="Pfam" id="PF01551">
    <property type="entry name" value="Peptidase_M23"/>
    <property type="match status" value="1"/>
</dbReference>
<feature type="region of interest" description="Disordered" evidence="1">
    <location>
        <begin position="356"/>
        <end position="375"/>
    </location>
</feature>
<dbReference type="PANTHER" id="PTHR21666">
    <property type="entry name" value="PEPTIDASE-RELATED"/>
    <property type="match status" value="1"/>
</dbReference>
<organism evidence="3 4">
    <name type="scientific">Chryseosolibacter indicus</name>
    <dbReference type="NCBI Taxonomy" id="2782351"/>
    <lineage>
        <taxon>Bacteria</taxon>
        <taxon>Pseudomonadati</taxon>
        <taxon>Bacteroidota</taxon>
        <taxon>Cytophagia</taxon>
        <taxon>Cytophagales</taxon>
        <taxon>Chryseotaleaceae</taxon>
        <taxon>Chryseosolibacter</taxon>
    </lineage>
</organism>
<reference evidence="3 4" key="1">
    <citation type="submission" date="2021-05" db="EMBL/GenBank/DDBJ databases">
        <title>A Polyphasic approach of four new species of the genus Ohtaekwangia: Ohtaekwangia histidinii sp. nov., Ohtaekwangia cretensis sp. nov., Ohtaekwangia indiensis sp. nov., Ohtaekwangia reichenbachii sp. nov. from diverse environment.</title>
        <authorList>
            <person name="Octaviana S."/>
        </authorList>
    </citation>
    <scope>NUCLEOTIDE SEQUENCE [LARGE SCALE GENOMIC DNA]</scope>
    <source>
        <strain evidence="3 4">PWU20</strain>
    </source>
</reference>
<dbReference type="Proteomes" id="UP000772618">
    <property type="component" value="Unassembled WGS sequence"/>
</dbReference>
<dbReference type="Gene3D" id="2.70.70.10">
    <property type="entry name" value="Glucose Permease (Domain IIA)"/>
    <property type="match status" value="1"/>
</dbReference>
<feature type="domain" description="M23ase beta-sheet core" evidence="2">
    <location>
        <begin position="221"/>
        <end position="321"/>
    </location>
</feature>
<dbReference type="InterPro" id="IPR050570">
    <property type="entry name" value="Cell_wall_metabolism_enzyme"/>
</dbReference>
<evidence type="ECO:0000313" key="3">
    <source>
        <dbReference type="EMBL" id="MBT1705891.1"/>
    </source>
</evidence>
<name>A0ABS5VX40_9BACT</name>
<evidence type="ECO:0000313" key="4">
    <source>
        <dbReference type="Proteomes" id="UP000772618"/>
    </source>
</evidence>
<gene>
    <name evidence="3" type="ORF">KK060_21550</name>
</gene>
<evidence type="ECO:0000256" key="1">
    <source>
        <dbReference type="SAM" id="MobiDB-lite"/>
    </source>
</evidence>
<dbReference type="PANTHER" id="PTHR21666:SF270">
    <property type="entry name" value="MUREIN HYDROLASE ACTIVATOR ENVC"/>
    <property type="match status" value="1"/>
</dbReference>
<dbReference type="InterPro" id="IPR016047">
    <property type="entry name" value="M23ase_b-sheet_dom"/>
</dbReference>
<proteinExistence type="predicted"/>
<protein>
    <submittedName>
        <fullName evidence="3">M23 family metallopeptidase</fullName>
    </submittedName>
</protein>
<dbReference type="EMBL" id="JAHESD010000072">
    <property type="protein sequence ID" value="MBT1705891.1"/>
    <property type="molecule type" value="Genomic_DNA"/>
</dbReference>
<dbReference type="RefSeq" id="WP_254156218.1">
    <property type="nucleotide sequence ID" value="NZ_JAHESD010000072.1"/>
</dbReference>
<dbReference type="InterPro" id="IPR011055">
    <property type="entry name" value="Dup_hybrid_motif"/>
</dbReference>
<evidence type="ECO:0000259" key="2">
    <source>
        <dbReference type="Pfam" id="PF01551"/>
    </source>
</evidence>
<keyword evidence="4" id="KW-1185">Reference proteome</keyword>
<dbReference type="SUPFAM" id="SSF51261">
    <property type="entry name" value="Duplicated hybrid motif"/>
    <property type="match status" value="1"/>
</dbReference>